<reference evidence="1 2" key="1">
    <citation type="journal article" date="2001" name="Int. J. Syst. Evol. Microbiol.">
        <title>Agreia bicolorata gen. nov., sp. nov., to accommodate actinobacteria isolated from narrow reed grass infected by the nematode Heteroanguina graminophila.</title>
        <authorList>
            <person name="Evtushenko L.I."/>
            <person name="Dorofeeva L.V."/>
            <person name="Dobrovolskaya T.G."/>
            <person name="Streshinskaya G.M."/>
            <person name="Subbotin S.A."/>
            <person name="Tiedje J.M."/>
        </authorList>
    </citation>
    <scope>NUCLEOTIDE SEQUENCE [LARGE SCALE GENOMIC DNA]</scope>
    <source>
        <strain evidence="1 2">VKM Ac-1804</strain>
    </source>
</reference>
<protein>
    <submittedName>
        <fullName evidence="1">Uncharacterized protein</fullName>
    </submittedName>
</protein>
<dbReference type="EMBL" id="JYFC01000003">
    <property type="protein sequence ID" value="KJC64262.1"/>
    <property type="molecule type" value="Genomic_DNA"/>
</dbReference>
<gene>
    <name evidence="1" type="ORF">TZ00_07225</name>
</gene>
<comment type="caution">
    <text evidence="1">The sequence shown here is derived from an EMBL/GenBank/DDBJ whole genome shotgun (WGS) entry which is preliminary data.</text>
</comment>
<dbReference type="Proteomes" id="UP000032503">
    <property type="component" value="Unassembled WGS sequence"/>
</dbReference>
<evidence type="ECO:0000313" key="1">
    <source>
        <dbReference type="EMBL" id="KJC64262.1"/>
    </source>
</evidence>
<proteinExistence type="predicted"/>
<organism evidence="1 2">
    <name type="scientific">Agreia bicolorata</name>
    <dbReference type="NCBI Taxonomy" id="110935"/>
    <lineage>
        <taxon>Bacteria</taxon>
        <taxon>Bacillati</taxon>
        <taxon>Actinomycetota</taxon>
        <taxon>Actinomycetes</taxon>
        <taxon>Micrococcales</taxon>
        <taxon>Microbacteriaceae</taxon>
        <taxon>Agreia</taxon>
    </lineage>
</organism>
<accession>A0ABR5CF83</accession>
<name>A0ABR5CF83_9MICO</name>
<sequence>MFVAVNEYLIAAPAAVIEVGSADFTTEIDGEFGAGTTTVSGGEFTGVPPGGVPVDFAVFVSEPLSTSACVTV</sequence>
<keyword evidence="2" id="KW-1185">Reference proteome</keyword>
<evidence type="ECO:0000313" key="2">
    <source>
        <dbReference type="Proteomes" id="UP000032503"/>
    </source>
</evidence>